<evidence type="ECO:0000313" key="5">
    <source>
        <dbReference type="Proteomes" id="UP000054935"/>
    </source>
</evidence>
<dbReference type="RefSeq" id="WP_234988844.1">
    <property type="nucleotide sequence ID" value="NZ_CYSE01000006.1"/>
</dbReference>
<feature type="transmembrane region" description="Helical" evidence="2">
    <location>
        <begin position="119"/>
        <end position="142"/>
    </location>
</feature>
<dbReference type="InterPro" id="IPR012348">
    <property type="entry name" value="RNR-like"/>
</dbReference>
<feature type="domain" description="TRASH" evidence="3">
    <location>
        <begin position="17"/>
        <end position="55"/>
    </location>
</feature>
<dbReference type="InterPro" id="IPR045800">
    <property type="entry name" value="HMBD"/>
</dbReference>
<keyword evidence="2" id="KW-1133">Transmembrane helix</keyword>
<dbReference type="AlphaFoldDB" id="A0A0P1GGC7"/>
<organism evidence="4 5">
    <name type="scientific">Tropicibacter naphthalenivorans</name>
    <dbReference type="NCBI Taxonomy" id="441103"/>
    <lineage>
        <taxon>Bacteria</taxon>
        <taxon>Pseudomonadati</taxon>
        <taxon>Pseudomonadota</taxon>
        <taxon>Alphaproteobacteria</taxon>
        <taxon>Rhodobacterales</taxon>
        <taxon>Roseobacteraceae</taxon>
        <taxon>Tropicibacter</taxon>
    </lineage>
</organism>
<feature type="compositionally biased region" description="Basic and acidic residues" evidence="1">
    <location>
        <begin position="1"/>
        <end position="10"/>
    </location>
</feature>
<keyword evidence="5" id="KW-1185">Reference proteome</keyword>
<sequence length="163" mass="18044">MAQAHADHNPTETVPRDPVCGMDVDRSTAAHMTKHDGQRPYFCSARCKSKIETQPKAYLGDQPAPTKMPEGTQYSCPMHPKIVQDHPGDCPKCGMALEPMTPFAETGPNPEYVDFKRRLWITAPLALAVFILELGTLIGIPFDQWFGHPLFGWVPFALATPVV</sequence>
<evidence type="ECO:0000259" key="3">
    <source>
        <dbReference type="SMART" id="SM00746"/>
    </source>
</evidence>
<dbReference type="GO" id="GO:0016787">
    <property type="term" value="F:hydrolase activity"/>
    <property type="evidence" value="ECO:0007669"/>
    <property type="project" value="UniProtKB-KW"/>
</dbReference>
<gene>
    <name evidence="4" type="primary">actP_3</name>
    <name evidence="4" type="ORF">TRN7648_03069</name>
</gene>
<dbReference type="GO" id="GO:0046872">
    <property type="term" value="F:metal ion binding"/>
    <property type="evidence" value="ECO:0007669"/>
    <property type="project" value="InterPro"/>
</dbReference>
<dbReference type="Proteomes" id="UP000054935">
    <property type="component" value="Unassembled WGS sequence"/>
</dbReference>
<dbReference type="SUPFAM" id="SSF47240">
    <property type="entry name" value="Ferritin-like"/>
    <property type="match status" value="1"/>
</dbReference>
<proteinExistence type="predicted"/>
<dbReference type="Pfam" id="PF19335">
    <property type="entry name" value="HMBD"/>
    <property type="match status" value="1"/>
</dbReference>
<dbReference type="GO" id="GO:0016491">
    <property type="term" value="F:oxidoreductase activity"/>
    <property type="evidence" value="ECO:0007669"/>
    <property type="project" value="InterPro"/>
</dbReference>
<reference evidence="4 5" key="1">
    <citation type="submission" date="2015-09" db="EMBL/GenBank/DDBJ databases">
        <authorList>
            <consortium name="Swine Surveillance"/>
        </authorList>
    </citation>
    <scope>NUCLEOTIDE SEQUENCE [LARGE SCALE GENOMIC DNA]</scope>
    <source>
        <strain evidence="4 5">CECT 7648</strain>
    </source>
</reference>
<name>A0A0P1GGC7_9RHOB</name>
<keyword evidence="4" id="KW-0378">Hydrolase</keyword>
<evidence type="ECO:0000256" key="1">
    <source>
        <dbReference type="SAM" id="MobiDB-lite"/>
    </source>
</evidence>
<dbReference type="Pfam" id="PF04945">
    <property type="entry name" value="YHS"/>
    <property type="match status" value="1"/>
</dbReference>
<dbReference type="InterPro" id="IPR011017">
    <property type="entry name" value="TRASH_dom"/>
</dbReference>
<dbReference type="InterPro" id="IPR007029">
    <property type="entry name" value="YHS_dom"/>
</dbReference>
<dbReference type="SMART" id="SM00746">
    <property type="entry name" value="TRASH"/>
    <property type="match status" value="1"/>
</dbReference>
<dbReference type="EC" id="3.6.3.4" evidence="4"/>
<dbReference type="STRING" id="441103.TRN7648_03069"/>
<accession>A0A0P1GGC7</accession>
<evidence type="ECO:0000313" key="4">
    <source>
        <dbReference type="EMBL" id="CUH80639.1"/>
    </source>
</evidence>
<dbReference type="EMBL" id="CYSE01000006">
    <property type="protein sequence ID" value="CUH80639.1"/>
    <property type="molecule type" value="Genomic_DNA"/>
</dbReference>
<keyword evidence="2" id="KW-0472">Membrane</keyword>
<evidence type="ECO:0000256" key="2">
    <source>
        <dbReference type="SAM" id="Phobius"/>
    </source>
</evidence>
<dbReference type="Gene3D" id="1.10.620.20">
    <property type="entry name" value="Ribonucleotide Reductase, subunit A"/>
    <property type="match status" value="1"/>
</dbReference>
<dbReference type="InterPro" id="IPR009078">
    <property type="entry name" value="Ferritin-like_SF"/>
</dbReference>
<feature type="region of interest" description="Disordered" evidence="1">
    <location>
        <begin position="1"/>
        <end position="21"/>
    </location>
</feature>
<keyword evidence="2" id="KW-0812">Transmembrane</keyword>
<protein>
    <submittedName>
        <fullName evidence="4">Copper-transporting P-type ATPase</fullName>
        <ecNumber evidence="4">3.6.3.4</ecNumber>
    </submittedName>
</protein>